<keyword evidence="1 6" id="KW-0645">Protease</keyword>
<keyword evidence="9" id="KW-1185">Reference proteome</keyword>
<evidence type="ECO:0000259" key="7">
    <source>
        <dbReference type="Pfam" id="PF01435"/>
    </source>
</evidence>
<dbReference type="Pfam" id="PF01435">
    <property type="entry name" value="Peptidase_M48"/>
    <property type="match status" value="1"/>
</dbReference>
<dbReference type="Proteomes" id="UP000017184">
    <property type="component" value="Chromosome"/>
</dbReference>
<dbReference type="InterPro" id="IPR051156">
    <property type="entry name" value="Mito/Outer_Membr_Metalloprot"/>
</dbReference>
<accession>U5ND14</accession>
<evidence type="ECO:0000256" key="3">
    <source>
        <dbReference type="ARBA" id="ARBA00022801"/>
    </source>
</evidence>
<keyword evidence="5 6" id="KW-0482">Metalloprotease</keyword>
<proteinExistence type="inferred from homology"/>
<reference evidence="8 9" key="1">
    <citation type="journal article" date="2013" name="Genome Biol.">
        <title>Genomic analysis reveals key aspects of prokaryotic symbiosis in the phototrophic consortium "Chlorochromatium aggregatum".</title>
        <authorList>
            <person name="Liu Z."/>
            <person name="Muller J."/>
            <person name="Li T."/>
            <person name="Alvey R.M."/>
            <person name="Vogl K."/>
            <person name="Frigaard N.U."/>
            <person name="Rockwell N.C."/>
            <person name="Boyd E.S."/>
            <person name="Tomsho L.P."/>
            <person name="Schuster S.C."/>
            <person name="Henke P."/>
            <person name="Rohde M."/>
            <person name="Overmann J."/>
            <person name="Bryant D.A."/>
        </authorList>
    </citation>
    <scope>NUCLEOTIDE SEQUENCE [LARGE SCALE GENOMIC DNA]</scope>
    <source>
        <strain evidence="8">CR</strain>
    </source>
</reference>
<sequence>MLRALALAPLLSASGIVLGREGIDVGQTSMFARLIPAEQIEKVAALQYRQMLQQAAAAKKLAPAEHPSVRRLRSIAGSFLRHTVGWNPRAKDWKWEVHLIQSKEINAFCMPGGKIVFFSAILDTLRLSDDETATVMGHEMAHALREHARERLGKSTATSLGVSLLGQVLGLGDLGRELTNLGAKLLTLQFSRSDESEADLVGMELAARAGFDPRAGISLWQKMAAASKGAPPQWLSTHPSNDARIGDIRASLPKVLPLYRPASSATGRP</sequence>
<evidence type="ECO:0000256" key="4">
    <source>
        <dbReference type="ARBA" id="ARBA00022833"/>
    </source>
</evidence>
<comment type="similarity">
    <text evidence="6">Belongs to the peptidase M48 family.</text>
</comment>
<keyword evidence="2" id="KW-0479">Metal-binding</keyword>
<dbReference type="CDD" id="cd07331">
    <property type="entry name" value="M48C_Oma1_like"/>
    <property type="match status" value="1"/>
</dbReference>
<name>U5ND14_9BURK</name>
<evidence type="ECO:0000256" key="1">
    <source>
        <dbReference type="ARBA" id="ARBA00022670"/>
    </source>
</evidence>
<dbReference type="PATRIC" id="fig|946483.4.peg.2000"/>
<organism evidence="8 9">
    <name type="scientific">Candidatus Symbiobacter mobilis CR</name>
    <dbReference type="NCBI Taxonomy" id="946483"/>
    <lineage>
        <taxon>Bacteria</taxon>
        <taxon>Pseudomonadati</taxon>
        <taxon>Pseudomonadota</taxon>
        <taxon>Betaproteobacteria</taxon>
        <taxon>Burkholderiales</taxon>
        <taxon>Comamonadaceae</taxon>
    </lineage>
</organism>
<dbReference type="GO" id="GO:0004222">
    <property type="term" value="F:metalloendopeptidase activity"/>
    <property type="evidence" value="ECO:0007669"/>
    <property type="project" value="InterPro"/>
</dbReference>
<evidence type="ECO:0000313" key="8">
    <source>
        <dbReference type="EMBL" id="AGX88059.1"/>
    </source>
</evidence>
<dbReference type="Gene3D" id="3.30.2010.10">
    <property type="entry name" value="Metalloproteases ('zincins'), catalytic domain"/>
    <property type="match status" value="1"/>
</dbReference>
<dbReference type="KEGG" id="cbx:Cenrod_1986"/>
<keyword evidence="3 6" id="KW-0378">Hydrolase</keyword>
<gene>
    <name evidence="8" type="ORF">Cenrod_1986</name>
</gene>
<dbReference type="GO" id="GO:0046872">
    <property type="term" value="F:metal ion binding"/>
    <property type="evidence" value="ECO:0007669"/>
    <property type="project" value="UniProtKB-KW"/>
</dbReference>
<evidence type="ECO:0000256" key="5">
    <source>
        <dbReference type="ARBA" id="ARBA00023049"/>
    </source>
</evidence>
<dbReference type="GO" id="GO:0016020">
    <property type="term" value="C:membrane"/>
    <property type="evidence" value="ECO:0007669"/>
    <property type="project" value="TreeGrafter"/>
</dbReference>
<dbReference type="InterPro" id="IPR001915">
    <property type="entry name" value="Peptidase_M48"/>
</dbReference>
<dbReference type="PANTHER" id="PTHR22726">
    <property type="entry name" value="METALLOENDOPEPTIDASE OMA1"/>
    <property type="match status" value="1"/>
</dbReference>
<comment type="cofactor">
    <cofactor evidence="6">
        <name>Zn(2+)</name>
        <dbReference type="ChEBI" id="CHEBI:29105"/>
    </cofactor>
    <text evidence="6">Binds 1 zinc ion per subunit.</text>
</comment>
<feature type="domain" description="Peptidase M48" evidence="7">
    <location>
        <begin position="91"/>
        <end position="250"/>
    </location>
</feature>
<dbReference type="GO" id="GO:0051603">
    <property type="term" value="P:proteolysis involved in protein catabolic process"/>
    <property type="evidence" value="ECO:0007669"/>
    <property type="project" value="TreeGrafter"/>
</dbReference>
<protein>
    <submittedName>
        <fullName evidence="8">Zn-dependent protease</fullName>
    </submittedName>
</protein>
<dbReference type="AlphaFoldDB" id="U5ND14"/>
<dbReference type="EMBL" id="CP004885">
    <property type="protein sequence ID" value="AGX88059.1"/>
    <property type="molecule type" value="Genomic_DNA"/>
</dbReference>
<keyword evidence="4 6" id="KW-0862">Zinc</keyword>
<dbReference type="STRING" id="946483.Cenrod_1986"/>
<evidence type="ECO:0000256" key="2">
    <source>
        <dbReference type="ARBA" id="ARBA00022723"/>
    </source>
</evidence>
<dbReference type="HOGENOM" id="CLU_029002_4_0_4"/>
<evidence type="ECO:0000256" key="6">
    <source>
        <dbReference type="RuleBase" id="RU003983"/>
    </source>
</evidence>
<dbReference type="eggNOG" id="COG0501">
    <property type="taxonomic scope" value="Bacteria"/>
</dbReference>
<dbReference type="PANTHER" id="PTHR22726:SF1">
    <property type="entry name" value="METALLOENDOPEPTIDASE OMA1, MITOCHONDRIAL"/>
    <property type="match status" value="1"/>
</dbReference>
<evidence type="ECO:0000313" key="9">
    <source>
        <dbReference type="Proteomes" id="UP000017184"/>
    </source>
</evidence>